<gene>
    <name evidence="3" type="ORF">SSCH_140026</name>
</gene>
<sequence length="43" mass="4581">MVGAGSVVTRDVDPYTVVAGNPAKVVKKLAEDHTDNTKIEVKK</sequence>
<dbReference type="SUPFAM" id="SSF51161">
    <property type="entry name" value="Trimeric LpxA-like enzymes"/>
    <property type="match status" value="1"/>
</dbReference>
<evidence type="ECO:0000313" key="4">
    <source>
        <dbReference type="Proteomes" id="UP000046155"/>
    </source>
</evidence>
<reference evidence="4" key="1">
    <citation type="submission" date="2015-01" db="EMBL/GenBank/DDBJ databases">
        <authorList>
            <person name="Manzoor Shahid"/>
            <person name="Zubair Saima"/>
        </authorList>
    </citation>
    <scope>NUCLEOTIDE SEQUENCE [LARGE SCALE GENOMIC DNA]</scope>
    <source>
        <strain evidence="4">Sp3</strain>
    </source>
</reference>
<dbReference type="Proteomes" id="UP000046155">
    <property type="component" value="Unassembled WGS sequence"/>
</dbReference>
<proteinExistence type="inferred from homology"/>
<dbReference type="InterPro" id="IPR011004">
    <property type="entry name" value="Trimer_LpxA-like_sf"/>
</dbReference>
<dbReference type="GO" id="GO:0008374">
    <property type="term" value="F:O-acyltransferase activity"/>
    <property type="evidence" value="ECO:0007669"/>
    <property type="project" value="TreeGrafter"/>
</dbReference>
<dbReference type="EMBL" id="CDRZ01000046">
    <property type="protein sequence ID" value="CEO88026.1"/>
    <property type="molecule type" value="Genomic_DNA"/>
</dbReference>
<organism evidence="3 4">
    <name type="scientific">Syntrophaceticus schinkii</name>
    <dbReference type="NCBI Taxonomy" id="499207"/>
    <lineage>
        <taxon>Bacteria</taxon>
        <taxon>Bacillati</taxon>
        <taxon>Bacillota</taxon>
        <taxon>Clostridia</taxon>
        <taxon>Thermoanaerobacterales</taxon>
        <taxon>Thermoanaerobacterales Family III. Incertae Sedis</taxon>
        <taxon>Syntrophaceticus</taxon>
    </lineage>
</organism>
<dbReference type="PANTHER" id="PTHR23416">
    <property type="entry name" value="SIALIC ACID SYNTHASE-RELATED"/>
    <property type="match status" value="1"/>
</dbReference>
<keyword evidence="2" id="KW-0808">Transferase</keyword>
<keyword evidence="4" id="KW-1185">Reference proteome</keyword>
<protein>
    <recommendedName>
        <fullName evidence="5">Maltose O-acetyltransferase</fullName>
    </recommendedName>
</protein>
<dbReference type="AlphaFoldDB" id="A0A0B7MJ67"/>
<dbReference type="Gene3D" id="2.160.10.10">
    <property type="entry name" value="Hexapeptide repeat proteins"/>
    <property type="match status" value="1"/>
</dbReference>
<evidence type="ECO:0000256" key="2">
    <source>
        <dbReference type="ARBA" id="ARBA00022679"/>
    </source>
</evidence>
<evidence type="ECO:0000256" key="1">
    <source>
        <dbReference type="ARBA" id="ARBA00007274"/>
    </source>
</evidence>
<name>A0A0B7MJ67_9FIRM</name>
<evidence type="ECO:0008006" key="5">
    <source>
        <dbReference type="Google" id="ProtNLM"/>
    </source>
</evidence>
<evidence type="ECO:0000313" key="3">
    <source>
        <dbReference type="EMBL" id="CEO88026.1"/>
    </source>
</evidence>
<dbReference type="InterPro" id="IPR051159">
    <property type="entry name" value="Hexapeptide_acetyltransf"/>
</dbReference>
<dbReference type="PANTHER" id="PTHR23416:SF23">
    <property type="entry name" value="ACETYLTRANSFERASE C18B11.09C-RELATED"/>
    <property type="match status" value="1"/>
</dbReference>
<accession>A0A0B7MJ67</accession>
<comment type="similarity">
    <text evidence="1">Belongs to the transferase hexapeptide repeat family.</text>
</comment>